<dbReference type="PROSITE" id="PS51683">
    <property type="entry name" value="SAM_OMT_II"/>
    <property type="match status" value="1"/>
</dbReference>
<dbReference type="PROSITE" id="PS51910">
    <property type="entry name" value="GH18_2"/>
    <property type="match status" value="1"/>
</dbReference>
<evidence type="ECO:0000313" key="8">
    <source>
        <dbReference type="Proteomes" id="UP000596902"/>
    </source>
</evidence>
<dbReference type="InterPro" id="IPR036390">
    <property type="entry name" value="WH_DNA-bd_sf"/>
</dbReference>
<dbReference type="SUPFAM" id="SSF53335">
    <property type="entry name" value="S-adenosyl-L-methionine-dependent methyltransferases"/>
    <property type="match status" value="1"/>
</dbReference>
<comment type="caution">
    <text evidence="7">The sequence shown here is derived from an EMBL/GenBank/DDBJ whole genome shotgun (WGS) entry which is preliminary data.</text>
</comment>
<feature type="non-terminal residue" evidence="7">
    <location>
        <position position="1"/>
    </location>
</feature>
<gene>
    <name evidence="7" type="ORF">GT037_009201</name>
</gene>
<dbReference type="InterPro" id="IPR017853">
    <property type="entry name" value="GH"/>
</dbReference>
<dbReference type="PANTHER" id="PTHR43712">
    <property type="entry name" value="PUTATIVE (AFU_ORTHOLOGUE AFUA_4G14580)-RELATED"/>
    <property type="match status" value="1"/>
</dbReference>
<keyword evidence="7" id="KW-0378">Hydrolase</keyword>
<reference evidence="7" key="2">
    <citation type="submission" date="2020-08" db="EMBL/GenBank/DDBJ databases">
        <title>Draft Genome Sequence of Cumin Blight Pathogen Alternaria burnsii.</title>
        <authorList>
            <person name="Feng Z."/>
        </authorList>
    </citation>
    <scope>NUCLEOTIDE SEQUENCE</scope>
    <source>
        <strain evidence="7">CBS107.38</strain>
    </source>
</reference>
<dbReference type="Gene3D" id="3.40.50.150">
    <property type="entry name" value="Vaccinia Virus protein VP39"/>
    <property type="match status" value="1"/>
</dbReference>
<accession>A0A8H7AZV1</accession>
<dbReference type="Proteomes" id="UP000596902">
    <property type="component" value="Unassembled WGS sequence"/>
</dbReference>
<dbReference type="InterPro" id="IPR001077">
    <property type="entry name" value="COMT_C"/>
</dbReference>
<name>A0A8H7AZV1_9PLEO</name>
<evidence type="ECO:0000313" key="7">
    <source>
        <dbReference type="EMBL" id="KAF7672700.1"/>
    </source>
</evidence>
<dbReference type="GeneID" id="62207426"/>
<keyword evidence="2" id="KW-0489">Methyltransferase</keyword>
<dbReference type="SUPFAM" id="SSF51445">
    <property type="entry name" value="(Trans)glycosidases"/>
    <property type="match status" value="1"/>
</dbReference>
<dbReference type="Pfam" id="PF00891">
    <property type="entry name" value="Methyltransf_2"/>
    <property type="match status" value="1"/>
</dbReference>
<evidence type="ECO:0000256" key="1">
    <source>
        <dbReference type="ARBA" id="ARBA00012729"/>
    </source>
</evidence>
<dbReference type="InterPro" id="IPR036388">
    <property type="entry name" value="WH-like_DNA-bd_sf"/>
</dbReference>
<evidence type="ECO:0000256" key="3">
    <source>
        <dbReference type="ARBA" id="ARBA00022679"/>
    </source>
</evidence>
<dbReference type="Pfam" id="PF00704">
    <property type="entry name" value="Glyco_hydro_18"/>
    <property type="match status" value="1"/>
</dbReference>
<dbReference type="Gene3D" id="3.20.20.80">
    <property type="entry name" value="Glycosidases"/>
    <property type="match status" value="1"/>
</dbReference>
<evidence type="ECO:0000256" key="5">
    <source>
        <dbReference type="SAM" id="SignalP"/>
    </source>
</evidence>
<keyword evidence="8" id="KW-1185">Reference proteome</keyword>
<dbReference type="SMART" id="SM00636">
    <property type="entry name" value="Glyco_18"/>
    <property type="match status" value="1"/>
</dbReference>
<dbReference type="PANTHER" id="PTHR43712:SF4">
    <property type="entry name" value="O-METHYLTRANSFERASE DOMAIN-CONTAINING PROTEIN"/>
    <property type="match status" value="1"/>
</dbReference>
<dbReference type="InterPro" id="IPR011583">
    <property type="entry name" value="Chitinase_II/V-like_cat"/>
</dbReference>
<keyword evidence="3" id="KW-0808">Transferase</keyword>
<dbReference type="Gene3D" id="1.10.10.10">
    <property type="entry name" value="Winged helix-like DNA-binding domain superfamily/Winged helix DNA-binding domain"/>
    <property type="match status" value="1"/>
</dbReference>
<keyword evidence="5" id="KW-0732">Signal</keyword>
<dbReference type="EMBL" id="JAAABM010000015">
    <property type="protein sequence ID" value="KAF7672700.1"/>
    <property type="molecule type" value="Genomic_DNA"/>
</dbReference>
<proteinExistence type="predicted"/>
<sequence length="912" mass="101475">CAPKASSSTDAQRAMAAVFLSWLCLASTFAVATAASPGLKYIMQHNVVPERLLVANITEVALAFMRSDTFNVPDQHEWPLFTSIDEVRPKFPAGTIIQIAIGGWGDTDGFSKAAKTEESRKLFASNVKAMLDATGADGIDVDWEYPGGNGEDYKTPDHLNTDKAWEIDAYPKFLAEIRSAIGPEKTISAAVPGLPRDMLAFTPFNVPAIMEAVDYLNIMTYDLFNRRDNVTKHHTGIQNSLEAIDAYLDAGVPPEKANLGLAFYIKWYKTAVNSTCDIKPIGCATELMEDPVTGADLGKAGAFSWHDAVPEELSASYERAMERGVYDDVGGGHYYWDAEENLFWTWDTPEAIKRKVQVIMKDKGLGGVFAWGLGEDAPAFEHLKASNEAVRALGTEDSERQARGERNELYSNAEMEIFPDATPTMPNICEVQFSRMALVRLSIPRFSTSQMCWQPPRLAYNSLTMPGAPCLFKRESEPWTTGPSRFTISRTSHASRLATKLVTKSRPCTTSKMTSQADPQALIEQLQLLNADPSAYFKNDAQKRDFQKSVRQAETAVEEPFETMQRLVYGPLPLVTARIGQDRGIFEALAKSQDGVQLDVLAQASGLQKGVLEAVLDYMCTKGMGVEVAPGTYKATPLTHMLLVPLFKDAVTHFHDNCAPAFTALNQALVAQKANKTAFQLGQHSNEDFYTWMETHPIQQGAFHRFMEAQFASLPTWLDVISFNTEIAKGVSAEDVVFVDVGGGNGSQCAALKKAFPELKGRIILQDRPAVLETALDVNGVELMAHDFLIEQPVHNARAYYFRQILHNFDDDTCIRILQMHLPALQHNPESRIYIDDKTLPDDKPDASTPGVEYTAALSLAMKAMFDAQERREKHWRWIIDQAGLEVVEIRKFTKFDDSVIIAKRRYQDQWR</sequence>
<reference evidence="7" key="1">
    <citation type="submission" date="2020-01" db="EMBL/GenBank/DDBJ databases">
        <authorList>
            <person name="Feng Z.H.Z."/>
        </authorList>
    </citation>
    <scope>NUCLEOTIDE SEQUENCE</scope>
    <source>
        <strain evidence="7">CBS107.38</strain>
    </source>
</reference>
<dbReference type="EC" id="3.2.1.14" evidence="1"/>
<dbReference type="AlphaFoldDB" id="A0A8H7AZV1"/>
<dbReference type="GO" id="GO:0005975">
    <property type="term" value="P:carbohydrate metabolic process"/>
    <property type="evidence" value="ECO:0007669"/>
    <property type="project" value="InterPro"/>
</dbReference>
<dbReference type="GO" id="GO:0008061">
    <property type="term" value="F:chitin binding"/>
    <property type="evidence" value="ECO:0007669"/>
    <property type="project" value="InterPro"/>
</dbReference>
<feature type="signal peptide" evidence="5">
    <location>
        <begin position="1"/>
        <end position="34"/>
    </location>
</feature>
<dbReference type="FunFam" id="3.20.20.80:FF:000159">
    <property type="entry name" value="Class V chitinase, putative"/>
    <property type="match status" value="1"/>
</dbReference>
<dbReference type="InterPro" id="IPR001223">
    <property type="entry name" value="Glyco_hydro18_cat"/>
</dbReference>
<dbReference type="SUPFAM" id="SSF46785">
    <property type="entry name" value="Winged helix' DNA-binding domain"/>
    <property type="match status" value="1"/>
</dbReference>
<keyword evidence="4" id="KW-0949">S-adenosyl-L-methionine</keyword>
<evidence type="ECO:0000259" key="6">
    <source>
        <dbReference type="PROSITE" id="PS51910"/>
    </source>
</evidence>
<evidence type="ECO:0000256" key="2">
    <source>
        <dbReference type="ARBA" id="ARBA00022603"/>
    </source>
</evidence>
<dbReference type="RefSeq" id="XP_038783050.1">
    <property type="nucleotide sequence ID" value="XM_038934248.1"/>
</dbReference>
<organism evidence="7 8">
    <name type="scientific">Alternaria burnsii</name>
    <dbReference type="NCBI Taxonomy" id="1187904"/>
    <lineage>
        <taxon>Eukaryota</taxon>
        <taxon>Fungi</taxon>
        <taxon>Dikarya</taxon>
        <taxon>Ascomycota</taxon>
        <taxon>Pezizomycotina</taxon>
        <taxon>Dothideomycetes</taxon>
        <taxon>Pleosporomycetidae</taxon>
        <taxon>Pleosporales</taxon>
        <taxon>Pleosporineae</taxon>
        <taxon>Pleosporaceae</taxon>
        <taxon>Alternaria</taxon>
        <taxon>Alternaria sect. Alternaria</taxon>
    </lineage>
</organism>
<dbReference type="InterPro" id="IPR016461">
    <property type="entry name" value="COMT-like"/>
</dbReference>
<dbReference type="InterPro" id="IPR029063">
    <property type="entry name" value="SAM-dependent_MTases_sf"/>
</dbReference>
<feature type="chain" id="PRO_5034777776" description="chitinase" evidence="5">
    <location>
        <begin position="35"/>
        <end position="912"/>
    </location>
</feature>
<dbReference type="GO" id="GO:0008171">
    <property type="term" value="F:O-methyltransferase activity"/>
    <property type="evidence" value="ECO:0007669"/>
    <property type="project" value="InterPro"/>
</dbReference>
<dbReference type="GO" id="GO:0008843">
    <property type="term" value="F:endochitinase activity"/>
    <property type="evidence" value="ECO:0007669"/>
    <property type="project" value="UniProtKB-EC"/>
</dbReference>
<feature type="domain" description="GH18" evidence="6">
    <location>
        <begin position="13"/>
        <end position="393"/>
    </location>
</feature>
<protein>
    <recommendedName>
        <fullName evidence="1">chitinase</fullName>
        <ecNumber evidence="1">3.2.1.14</ecNumber>
    </recommendedName>
</protein>
<dbReference type="GO" id="GO:0032259">
    <property type="term" value="P:methylation"/>
    <property type="evidence" value="ECO:0007669"/>
    <property type="project" value="UniProtKB-KW"/>
</dbReference>
<evidence type="ECO:0000256" key="4">
    <source>
        <dbReference type="ARBA" id="ARBA00022691"/>
    </source>
</evidence>